<evidence type="ECO:0000256" key="4">
    <source>
        <dbReference type="ARBA" id="ARBA00022679"/>
    </source>
</evidence>
<dbReference type="SUPFAM" id="SSF52172">
    <property type="entry name" value="CheY-like"/>
    <property type="match status" value="1"/>
</dbReference>
<dbReference type="Gene3D" id="3.30.450.20">
    <property type="entry name" value="PAS domain"/>
    <property type="match status" value="3"/>
</dbReference>
<dbReference type="Pfam" id="PF02518">
    <property type="entry name" value="HATPase_c"/>
    <property type="match status" value="1"/>
</dbReference>
<dbReference type="Pfam" id="PF00512">
    <property type="entry name" value="HisKA"/>
    <property type="match status" value="1"/>
</dbReference>
<dbReference type="PANTHER" id="PTHR43065:SF42">
    <property type="entry name" value="TWO-COMPONENT SENSOR PPRA"/>
    <property type="match status" value="1"/>
</dbReference>
<dbReference type="InterPro" id="IPR000700">
    <property type="entry name" value="PAS-assoc_C"/>
</dbReference>
<organism evidence="9 10">
    <name type="scientific">Thermosulfuriphilus ammonigenes</name>
    <dbReference type="NCBI Taxonomy" id="1936021"/>
    <lineage>
        <taxon>Bacteria</taxon>
        <taxon>Pseudomonadati</taxon>
        <taxon>Thermodesulfobacteriota</taxon>
        <taxon>Thermodesulfobacteria</taxon>
        <taxon>Thermodesulfobacteriales</taxon>
        <taxon>Thermodesulfobacteriaceae</taxon>
        <taxon>Thermosulfuriphilus</taxon>
    </lineage>
</organism>
<dbReference type="InterPro" id="IPR005467">
    <property type="entry name" value="His_kinase_dom"/>
</dbReference>
<dbReference type="InterPro" id="IPR003661">
    <property type="entry name" value="HisK_dim/P_dom"/>
</dbReference>
<evidence type="ECO:0000313" key="10">
    <source>
        <dbReference type="Proteomes" id="UP000502179"/>
    </source>
</evidence>
<dbReference type="Gene3D" id="3.30.565.10">
    <property type="entry name" value="Histidine kinase-like ATPase, C-terminal domain"/>
    <property type="match status" value="1"/>
</dbReference>
<dbReference type="AlphaFoldDB" id="A0A6G7PYZ0"/>
<evidence type="ECO:0000256" key="6">
    <source>
        <dbReference type="ARBA" id="ARBA00022777"/>
    </source>
</evidence>
<dbReference type="PANTHER" id="PTHR43065">
    <property type="entry name" value="SENSOR HISTIDINE KINASE"/>
    <property type="match status" value="1"/>
</dbReference>
<evidence type="ECO:0000256" key="2">
    <source>
        <dbReference type="ARBA" id="ARBA00012438"/>
    </source>
</evidence>
<dbReference type="Proteomes" id="UP000502179">
    <property type="component" value="Chromosome"/>
</dbReference>
<dbReference type="Pfam" id="PF00989">
    <property type="entry name" value="PAS"/>
    <property type="match status" value="1"/>
</dbReference>
<comment type="catalytic activity">
    <reaction evidence="1">
        <text>ATP + protein L-histidine = ADP + protein N-phospho-L-histidine.</text>
        <dbReference type="EC" id="2.7.13.3"/>
    </reaction>
</comment>
<dbReference type="GO" id="GO:0000155">
    <property type="term" value="F:phosphorelay sensor kinase activity"/>
    <property type="evidence" value="ECO:0007669"/>
    <property type="project" value="InterPro"/>
</dbReference>
<dbReference type="InterPro" id="IPR013656">
    <property type="entry name" value="PAS_4"/>
</dbReference>
<dbReference type="SUPFAM" id="SSF55785">
    <property type="entry name" value="PYP-like sensor domain (PAS domain)"/>
    <property type="match status" value="3"/>
</dbReference>
<dbReference type="PRINTS" id="PR00344">
    <property type="entry name" value="BCTRLSENSOR"/>
</dbReference>
<dbReference type="InterPro" id="IPR035965">
    <property type="entry name" value="PAS-like_dom_sf"/>
</dbReference>
<accession>A0A6G7PYZ0</accession>
<dbReference type="KEGG" id="tav:G4V39_11135"/>
<dbReference type="Pfam" id="PF08448">
    <property type="entry name" value="PAS_4"/>
    <property type="match status" value="2"/>
</dbReference>
<keyword evidence="3" id="KW-0597">Phosphoprotein</keyword>
<dbReference type="InterPro" id="IPR036890">
    <property type="entry name" value="HATPase_C_sf"/>
</dbReference>
<keyword evidence="8" id="KW-0902">Two-component regulatory system</keyword>
<dbReference type="SMART" id="SM00387">
    <property type="entry name" value="HATPase_c"/>
    <property type="match status" value="1"/>
</dbReference>
<dbReference type="SMART" id="SM00086">
    <property type="entry name" value="PAC"/>
    <property type="match status" value="3"/>
</dbReference>
<protein>
    <recommendedName>
        <fullName evidence="2">histidine kinase</fullName>
        <ecNumber evidence="2">2.7.13.3</ecNumber>
    </recommendedName>
</protein>
<keyword evidence="7" id="KW-0067">ATP-binding</keyword>
<evidence type="ECO:0000256" key="1">
    <source>
        <dbReference type="ARBA" id="ARBA00000085"/>
    </source>
</evidence>
<dbReference type="SMART" id="SM00091">
    <property type="entry name" value="PAS"/>
    <property type="match status" value="3"/>
</dbReference>
<keyword evidence="5" id="KW-0547">Nucleotide-binding</keyword>
<dbReference type="PROSITE" id="PS50112">
    <property type="entry name" value="PAS"/>
    <property type="match status" value="3"/>
</dbReference>
<dbReference type="InterPro" id="IPR001610">
    <property type="entry name" value="PAC"/>
</dbReference>
<dbReference type="InterPro" id="IPR001789">
    <property type="entry name" value="Sig_transdc_resp-reg_receiver"/>
</dbReference>
<keyword evidence="10" id="KW-1185">Reference proteome</keyword>
<evidence type="ECO:0000256" key="5">
    <source>
        <dbReference type="ARBA" id="ARBA00022741"/>
    </source>
</evidence>
<evidence type="ECO:0000256" key="8">
    <source>
        <dbReference type="ARBA" id="ARBA00023012"/>
    </source>
</evidence>
<dbReference type="SUPFAM" id="SSF55874">
    <property type="entry name" value="ATPase domain of HSP90 chaperone/DNA topoisomerase II/histidine kinase"/>
    <property type="match status" value="1"/>
</dbReference>
<dbReference type="PROSITE" id="PS50110">
    <property type="entry name" value="RESPONSE_REGULATORY"/>
    <property type="match status" value="1"/>
</dbReference>
<dbReference type="CDD" id="cd00130">
    <property type="entry name" value="PAS"/>
    <property type="match status" value="3"/>
</dbReference>
<sequence>MQALKSPGHSLLNLLPVHLGAINQEGKFVLWNPASESVFGYRAEEVLGRMTPFDFHADPEEAKLVLETTMEKGFFRGLVRLKRKDGSIFPAHLEVVRRNDQSGAYQGMVAVAVDLSPYLEGQRAVQESEEKYRIVFDNAPLGLFFFDREGNIKTCNDALVRIIGSSREEILKLNVFELPNPKVTAAAKRALSGERASYEGEYLSVTSGRLIFIRAEAVPVYSQGEVIGAVSLVEDITERKLTEERLRQSESRLRAIIEALPDMIFRLDKDGVFLDFHAKEEDKLYVPPQEIIGASVVDLLPQGLAQLTLEKISRVLSSGRMEVFEYQLPSRLGGLFIYEARLTPCGPEEVLGIVRDITEQKRMEEEIIRAQKLESLAVLAGGIAHDFNNILTALLGNLSLARIFSQDNEKVQRILEKVERSCLRAKSLTQQLLTFSKGGDPVKEVVDLKELIREVAEFVLAGSNVGYQLDLAEDLLPVEVDRDQIGQVLNNLLLNADQAMPEGGLIRVKARNVEIDADSRLPLSPGRYVEISVRDQGVGIPKKYLDKIFDPFFTTKKKGSGLGLATAYSIVRKHQGHIMVRSRPGQGSCFYVYLPATEATLVPGREEPLLYRGQGLVLIMDDEDMVRESLREMLFLLGYEVEEASDGRQALEVYQAALAAGRPHDLLIMDLTVPGGMGGKEAVREILKINPRAKVIVSSGYSTDPVLANYQRYGFCGMIAKPYKLDELSQIIAQVLNNPCKPHLNKGEGCGR</sequence>
<keyword evidence="6" id="KW-0418">Kinase</keyword>
<dbReference type="InterPro" id="IPR000014">
    <property type="entry name" value="PAS"/>
</dbReference>
<name>A0A6G7PYZ0_9BACT</name>
<dbReference type="InterPro" id="IPR036097">
    <property type="entry name" value="HisK_dim/P_sf"/>
</dbReference>
<dbReference type="EMBL" id="CP048877">
    <property type="protein sequence ID" value="QIJ72797.1"/>
    <property type="molecule type" value="Genomic_DNA"/>
</dbReference>
<dbReference type="PROSITE" id="PS50113">
    <property type="entry name" value="PAC"/>
    <property type="match status" value="2"/>
</dbReference>
<dbReference type="InterPro" id="IPR013767">
    <property type="entry name" value="PAS_fold"/>
</dbReference>
<dbReference type="SMART" id="SM00448">
    <property type="entry name" value="REC"/>
    <property type="match status" value="1"/>
</dbReference>
<gene>
    <name evidence="9" type="ORF">G4V39_11135</name>
</gene>
<dbReference type="NCBIfam" id="TIGR00229">
    <property type="entry name" value="sensory_box"/>
    <property type="match status" value="3"/>
</dbReference>
<dbReference type="SMART" id="SM00388">
    <property type="entry name" value="HisKA"/>
    <property type="match status" value="1"/>
</dbReference>
<dbReference type="Pfam" id="PF00072">
    <property type="entry name" value="Response_reg"/>
    <property type="match status" value="1"/>
</dbReference>
<evidence type="ECO:0000256" key="3">
    <source>
        <dbReference type="ARBA" id="ARBA00022553"/>
    </source>
</evidence>
<evidence type="ECO:0000313" key="9">
    <source>
        <dbReference type="EMBL" id="QIJ72797.1"/>
    </source>
</evidence>
<dbReference type="Gene3D" id="1.10.287.130">
    <property type="match status" value="1"/>
</dbReference>
<dbReference type="SUPFAM" id="SSF47384">
    <property type="entry name" value="Homodimeric domain of signal transducing histidine kinase"/>
    <property type="match status" value="1"/>
</dbReference>
<dbReference type="InterPro" id="IPR003594">
    <property type="entry name" value="HATPase_dom"/>
</dbReference>
<dbReference type="RefSeq" id="WP_166033012.1">
    <property type="nucleotide sequence ID" value="NZ_CP048877.1"/>
</dbReference>
<dbReference type="InterPro" id="IPR011006">
    <property type="entry name" value="CheY-like_superfamily"/>
</dbReference>
<dbReference type="CDD" id="cd00082">
    <property type="entry name" value="HisKA"/>
    <property type="match status" value="1"/>
</dbReference>
<dbReference type="Gene3D" id="3.40.50.2300">
    <property type="match status" value="1"/>
</dbReference>
<keyword evidence="4" id="KW-0808">Transferase</keyword>
<evidence type="ECO:0000256" key="7">
    <source>
        <dbReference type="ARBA" id="ARBA00022840"/>
    </source>
</evidence>
<reference evidence="9 10" key="1">
    <citation type="submission" date="2020-02" db="EMBL/GenBank/DDBJ databases">
        <title>Genome analysis of Thermosulfuriphilus ammonigenes ST65T, an anaerobic thermophilic chemolithoautotrophic bacterium isolated from a deep-sea hydrothermal vent.</title>
        <authorList>
            <person name="Slobodkina G."/>
            <person name="Allioux M."/>
            <person name="Merkel A."/>
            <person name="Alain K."/>
            <person name="Jebbar M."/>
            <person name="Slobodkin A."/>
        </authorList>
    </citation>
    <scope>NUCLEOTIDE SEQUENCE [LARGE SCALE GENOMIC DNA]</scope>
    <source>
        <strain evidence="9 10">ST65</strain>
    </source>
</reference>
<proteinExistence type="predicted"/>
<dbReference type="EC" id="2.7.13.3" evidence="2"/>
<dbReference type="PROSITE" id="PS50109">
    <property type="entry name" value="HIS_KIN"/>
    <property type="match status" value="1"/>
</dbReference>
<dbReference type="InterPro" id="IPR004358">
    <property type="entry name" value="Sig_transdc_His_kin-like_C"/>
</dbReference>